<gene>
    <name evidence="1" type="ORF">MILVUS5_LOCUS10654</name>
</gene>
<evidence type="ECO:0000313" key="1">
    <source>
        <dbReference type="EMBL" id="CAJ2640879.1"/>
    </source>
</evidence>
<accession>A0ACB0J8G9</accession>
<evidence type="ECO:0000313" key="2">
    <source>
        <dbReference type="Proteomes" id="UP001177021"/>
    </source>
</evidence>
<reference evidence="1" key="1">
    <citation type="submission" date="2023-10" db="EMBL/GenBank/DDBJ databases">
        <authorList>
            <person name="Rodriguez Cubillos JULIANA M."/>
            <person name="De Vega J."/>
        </authorList>
    </citation>
    <scope>NUCLEOTIDE SEQUENCE</scope>
</reference>
<keyword evidence="2" id="KW-1185">Reference proteome</keyword>
<name>A0ACB0J8G9_TRIPR</name>
<comment type="caution">
    <text evidence="1">The sequence shown here is derived from an EMBL/GenBank/DDBJ whole genome shotgun (WGS) entry which is preliminary data.</text>
</comment>
<dbReference type="EMBL" id="CASHSV030000024">
    <property type="protein sequence ID" value="CAJ2640879.1"/>
    <property type="molecule type" value="Genomic_DNA"/>
</dbReference>
<dbReference type="Proteomes" id="UP001177021">
    <property type="component" value="Unassembled WGS sequence"/>
</dbReference>
<sequence>MENLRGLSDHCPLVLYANEEDWRPRPSRMLKCWKDVSGYKLFVKEKWNSFQIDGWGDCVLKEKLKMIKVAFKDWHKTHVQNLPSRIDSLKDRLSFLDQKEEEDDLSGDELEELHEVTADIHSLSRMSASISWHKSRSLWLKEGDANSKYFHSVVAGRHRGNVISVIQVGEATLDGVSPIQQAVFSHFASHFKSSNVERPGVDNLLFKRLNHLECSSLTKPFTKIKNFFTGYNMGEFDPISVTHLQFADDTLLLGEKSWANVRALRAVLVLFETMSGLKVNFNRSMLVGVNIPDSWLYEAASALCCKVGKIPFLYLGLPIGGDSRRLVFWEPLLARLKNRLSGWKSRFLSFGGRLVLLKSVLTSLPVYALSFFKAPSGIISSIESLLINFFLGWCEDFRKSVWVNWKIICLRKEYGGLGVRQLREFNLALLGKWCWRMLVDREGMWFRVLAARYGMERGRLRAGGRHGSMWWREIASIREGVGVSKGRWFGDHVVRRVGDDVDIFSVPILLDEAPLSERFGRLFELAKTKSFTVAEMFYRGWGTDGAVWVWRRQLRAWEEEMLGECQSLLYNISLQTQSSDRW</sequence>
<protein>
    <submittedName>
        <fullName evidence="1">Uncharacterized protein</fullName>
    </submittedName>
</protein>
<organism evidence="1 2">
    <name type="scientific">Trifolium pratense</name>
    <name type="common">Red clover</name>
    <dbReference type="NCBI Taxonomy" id="57577"/>
    <lineage>
        <taxon>Eukaryota</taxon>
        <taxon>Viridiplantae</taxon>
        <taxon>Streptophyta</taxon>
        <taxon>Embryophyta</taxon>
        <taxon>Tracheophyta</taxon>
        <taxon>Spermatophyta</taxon>
        <taxon>Magnoliopsida</taxon>
        <taxon>eudicotyledons</taxon>
        <taxon>Gunneridae</taxon>
        <taxon>Pentapetalae</taxon>
        <taxon>rosids</taxon>
        <taxon>fabids</taxon>
        <taxon>Fabales</taxon>
        <taxon>Fabaceae</taxon>
        <taxon>Papilionoideae</taxon>
        <taxon>50 kb inversion clade</taxon>
        <taxon>NPAAA clade</taxon>
        <taxon>Hologalegina</taxon>
        <taxon>IRL clade</taxon>
        <taxon>Trifolieae</taxon>
        <taxon>Trifolium</taxon>
    </lineage>
</organism>
<proteinExistence type="predicted"/>